<comment type="caution">
    <text evidence="1">The sequence shown here is derived from an EMBL/GenBank/DDBJ whole genome shotgun (WGS) entry which is preliminary data.</text>
</comment>
<dbReference type="EMBL" id="VXMH01000044">
    <property type="protein sequence ID" value="MYC95169.1"/>
    <property type="molecule type" value="Genomic_DNA"/>
</dbReference>
<name>A0A6B1D6I3_9CHLR</name>
<sequence>MDEIERLFPGYDPQSVRATTLHELRANGAQEVWGIDQRPRRYAAVEALMLADGCVSAPLMAVIDAYRQNDVAACGFGAVGLLKPDEREVTLLSSGTQIGSQPWKKALTDFQDAVREGRVVWCDRSYERVGDLFSEIQEARYGRGFNPIADPASLHPLPPALWRAALAGWARVTG</sequence>
<protein>
    <submittedName>
        <fullName evidence="1">Uncharacterized protein</fullName>
    </submittedName>
</protein>
<accession>A0A6B1D6I3</accession>
<dbReference type="AlphaFoldDB" id="A0A6B1D6I3"/>
<organism evidence="1">
    <name type="scientific">Caldilineaceae bacterium SB0661_bin_32</name>
    <dbReference type="NCBI Taxonomy" id="2605255"/>
    <lineage>
        <taxon>Bacteria</taxon>
        <taxon>Bacillati</taxon>
        <taxon>Chloroflexota</taxon>
        <taxon>Caldilineae</taxon>
        <taxon>Caldilineales</taxon>
        <taxon>Caldilineaceae</taxon>
    </lineage>
</organism>
<reference evidence="1" key="1">
    <citation type="submission" date="2019-09" db="EMBL/GenBank/DDBJ databases">
        <title>Characterisation of the sponge microbiome using genome-centric metagenomics.</title>
        <authorList>
            <person name="Engelberts J.P."/>
            <person name="Robbins S.J."/>
            <person name="De Goeij J.M."/>
            <person name="Aranda M."/>
            <person name="Bell S.C."/>
            <person name="Webster N.S."/>
        </authorList>
    </citation>
    <scope>NUCLEOTIDE SEQUENCE</scope>
    <source>
        <strain evidence="1">SB0661_bin_32</strain>
    </source>
</reference>
<proteinExistence type="predicted"/>
<gene>
    <name evidence="1" type="ORF">F4X14_09365</name>
</gene>
<evidence type="ECO:0000313" key="1">
    <source>
        <dbReference type="EMBL" id="MYC95169.1"/>
    </source>
</evidence>